<feature type="region of interest" description="Disordered" evidence="1">
    <location>
        <begin position="25"/>
        <end position="58"/>
    </location>
</feature>
<name>A0AAD8A9V5_DIPPU</name>
<feature type="non-terminal residue" evidence="2">
    <location>
        <position position="58"/>
    </location>
</feature>
<protein>
    <submittedName>
        <fullName evidence="2">Uncharacterized protein</fullName>
    </submittedName>
</protein>
<feature type="non-terminal residue" evidence="2">
    <location>
        <position position="1"/>
    </location>
</feature>
<keyword evidence="3" id="KW-1185">Reference proteome</keyword>
<accession>A0AAD8A9V5</accession>
<evidence type="ECO:0000313" key="2">
    <source>
        <dbReference type="EMBL" id="KAJ9595205.1"/>
    </source>
</evidence>
<dbReference type="EMBL" id="JASPKZ010002684">
    <property type="protein sequence ID" value="KAJ9595205.1"/>
    <property type="molecule type" value="Genomic_DNA"/>
</dbReference>
<organism evidence="2 3">
    <name type="scientific">Diploptera punctata</name>
    <name type="common">Pacific beetle cockroach</name>
    <dbReference type="NCBI Taxonomy" id="6984"/>
    <lineage>
        <taxon>Eukaryota</taxon>
        <taxon>Metazoa</taxon>
        <taxon>Ecdysozoa</taxon>
        <taxon>Arthropoda</taxon>
        <taxon>Hexapoda</taxon>
        <taxon>Insecta</taxon>
        <taxon>Pterygota</taxon>
        <taxon>Neoptera</taxon>
        <taxon>Polyneoptera</taxon>
        <taxon>Dictyoptera</taxon>
        <taxon>Blattodea</taxon>
        <taxon>Blaberoidea</taxon>
        <taxon>Blaberidae</taxon>
        <taxon>Diplopterinae</taxon>
        <taxon>Diploptera</taxon>
    </lineage>
</organism>
<sequence length="58" mass="6340">ETHKPSAEQGLFLKMPRDKLLKIGAVSPKSGPRMRMEEGEEVTVKTSTAEGVLHHGGR</sequence>
<proteinExistence type="predicted"/>
<dbReference type="AlphaFoldDB" id="A0AAD8A9V5"/>
<comment type="caution">
    <text evidence="2">The sequence shown here is derived from an EMBL/GenBank/DDBJ whole genome shotgun (WGS) entry which is preliminary data.</text>
</comment>
<evidence type="ECO:0000313" key="3">
    <source>
        <dbReference type="Proteomes" id="UP001233999"/>
    </source>
</evidence>
<dbReference type="Proteomes" id="UP001233999">
    <property type="component" value="Unassembled WGS sequence"/>
</dbReference>
<gene>
    <name evidence="2" type="ORF">L9F63_013492</name>
</gene>
<evidence type="ECO:0000256" key="1">
    <source>
        <dbReference type="SAM" id="MobiDB-lite"/>
    </source>
</evidence>
<reference evidence="2" key="2">
    <citation type="submission" date="2023-05" db="EMBL/GenBank/DDBJ databases">
        <authorList>
            <person name="Fouks B."/>
        </authorList>
    </citation>
    <scope>NUCLEOTIDE SEQUENCE</scope>
    <source>
        <strain evidence="2">Stay&amp;Tobe</strain>
        <tissue evidence="2">Testes</tissue>
    </source>
</reference>
<reference evidence="2" key="1">
    <citation type="journal article" date="2023" name="IScience">
        <title>Live-bearing cockroach genome reveals convergent evolutionary mechanisms linked to viviparity in insects and beyond.</title>
        <authorList>
            <person name="Fouks B."/>
            <person name="Harrison M.C."/>
            <person name="Mikhailova A.A."/>
            <person name="Marchal E."/>
            <person name="English S."/>
            <person name="Carruthers M."/>
            <person name="Jennings E.C."/>
            <person name="Chiamaka E.L."/>
            <person name="Frigard R.A."/>
            <person name="Pippel M."/>
            <person name="Attardo G.M."/>
            <person name="Benoit J.B."/>
            <person name="Bornberg-Bauer E."/>
            <person name="Tobe S.S."/>
        </authorList>
    </citation>
    <scope>NUCLEOTIDE SEQUENCE</scope>
    <source>
        <strain evidence="2">Stay&amp;Tobe</strain>
    </source>
</reference>